<gene>
    <name evidence="1" type="ORF">METZ01_LOCUS431378</name>
</gene>
<reference evidence="1" key="1">
    <citation type="submission" date="2018-05" db="EMBL/GenBank/DDBJ databases">
        <authorList>
            <person name="Lanie J.A."/>
            <person name="Ng W.-L."/>
            <person name="Kazmierczak K.M."/>
            <person name="Andrzejewski T.M."/>
            <person name="Davidsen T.M."/>
            <person name="Wayne K.J."/>
            <person name="Tettelin H."/>
            <person name="Glass J.I."/>
            <person name="Rusch D."/>
            <person name="Podicherti R."/>
            <person name="Tsui H.-C.T."/>
            <person name="Winkler M.E."/>
        </authorList>
    </citation>
    <scope>NUCLEOTIDE SEQUENCE</scope>
</reference>
<dbReference type="AlphaFoldDB" id="A0A382Y5Q0"/>
<organism evidence="1">
    <name type="scientific">marine metagenome</name>
    <dbReference type="NCBI Taxonomy" id="408172"/>
    <lineage>
        <taxon>unclassified sequences</taxon>
        <taxon>metagenomes</taxon>
        <taxon>ecological metagenomes</taxon>
    </lineage>
</organism>
<evidence type="ECO:0000313" key="1">
    <source>
        <dbReference type="EMBL" id="SVD78524.1"/>
    </source>
</evidence>
<sequence>HFTQNEQLQLDLSGSATEVPPILAEFDSNEGEKNSGDITKKPGSSCANGVCTIY</sequence>
<name>A0A382Y5Q0_9ZZZZ</name>
<feature type="non-terminal residue" evidence="1">
    <location>
        <position position="1"/>
    </location>
</feature>
<protein>
    <submittedName>
        <fullName evidence="1">Uncharacterized protein</fullName>
    </submittedName>
</protein>
<accession>A0A382Y5Q0</accession>
<proteinExistence type="predicted"/>
<dbReference type="EMBL" id="UINC01173103">
    <property type="protein sequence ID" value="SVD78524.1"/>
    <property type="molecule type" value="Genomic_DNA"/>
</dbReference>